<dbReference type="PANTHER" id="PTHR43798">
    <property type="entry name" value="MONOACYLGLYCEROL LIPASE"/>
    <property type="match status" value="1"/>
</dbReference>
<dbReference type="Proteomes" id="UP001315967">
    <property type="component" value="Chromosome"/>
</dbReference>
<dbReference type="Gene3D" id="3.40.50.1820">
    <property type="entry name" value="alpha/beta hydrolase"/>
    <property type="match status" value="1"/>
</dbReference>
<dbReference type="GO" id="GO:0016787">
    <property type="term" value="F:hydrolase activity"/>
    <property type="evidence" value="ECO:0007669"/>
    <property type="project" value="UniProtKB-KW"/>
</dbReference>
<proteinExistence type="predicted"/>
<evidence type="ECO:0000313" key="4">
    <source>
        <dbReference type="Proteomes" id="UP001315967"/>
    </source>
</evidence>
<keyword evidence="1 3" id="KW-0378">Hydrolase</keyword>
<dbReference type="RefSeq" id="WP_313794575.1">
    <property type="nucleotide sequence ID" value="NZ_CP102453.1"/>
</dbReference>
<sequence>MTEIKLAHLDDVTVEYYVDGEGLPLVLLPSKGRSQSDFDEIVPSIASQGFKVIRPEYRGINNSTGPMTDVSLYDLAAEVSLVLDTENIKSSFIVGHAFGNWIARIVAVTRPDLVKGICVLAAAAKGEFLPEISQALAKSSDLTLPDDERVEFIKMAFFGPNGDATKWLSGWYQETKVLHTEATKLSPQDEWWDAGGQVPIFEVRAELDPFAPKERANEMRDLFGERVLTVEIPNASHSLIPEQPEAVVAALVTYGKWLFIK</sequence>
<reference evidence="3 4" key="1">
    <citation type="submission" date="2022-08" db="EMBL/GenBank/DDBJ databases">
        <title>Aerococcaceae sp. nov isolated from spoiled eye mask.</title>
        <authorList>
            <person name="Zhou G."/>
            <person name="Xie X.-B."/>
            <person name="Shi Q.-S."/>
            <person name="Wang Y.-S."/>
            <person name="Wen X."/>
            <person name="Peng H."/>
            <person name="Yang X.-J."/>
            <person name="Tao H.-B."/>
            <person name="Huang X.-M."/>
        </authorList>
    </citation>
    <scope>NUCLEOTIDE SEQUENCE [LARGE SCALE GENOMIC DNA]</scope>
    <source>
        <strain evidence="4">DM20194951</strain>
    </source>
</reference>
<evidence type="ECO:0000256" key="1">
    <source>
        <dbReference type="ARBA" id="ARBA00022801"/>
    </source>
</evidence>
<dbReference type="InterPro" id="IPR050266">
    <property type="entry name" value="AB_hydrolase_sf"/>
</dbReference>
<dbReference type="EMBL" id="CP102453">
    <property type="protein sequence ID" value="UUX35082.1"/>
    <property type="molecule type" value="Genomic_DNA"/>
</dbReference>
<accession>A0ABY5P8L1</accession>
<organism evidence="3 4">
    <name type="scientific">Fundicoccus culcitae</name>
    <dbReference type="NCBI Taxonomy" id="2969821"/>
    <lineage>
        <taxon>Bacteria</taxon>
        <taxon>Bacillati</taxon>
        <taxon>Bacillota</taxon>
        <taxon>Bacilli</taxon>
        <taxon>Lactobacillales</taxon>
        <taxon>Aerococcaceae</taxon>
        <taxon>Fundicoccus</taxon>
    </lineage>
</organism>
<name>A0ABY5P8L1_9LACT</name>
<evidence type="ECO:0000313" key="3">
    <source>
        <dbReference type="EMBL" id="UUX35082.1"/>
    </source>
</evidence>
<gene>
    <name evidence="3" type="ORF">NRE15_05415</name>
</gene>
<protein>
    <submittedName>
        <fullName evidence="3">Alpha/beta hydrolase</fullName>
    </submittedName>
</protein>
<keyword evidence="4" id="KW-1185">Reference proteome</keyword>
<dbReference type="Pfam" id="PF12697">
    <property type="entry name" value="Abhydrolase_6"/>
    <property type="match status" value="1"/>
</dbReference>
<dbReference type="PANTHER" id="PTHR43798:SF31">
    <property type="entry name" value="AB HYDROLASE SUPERFAMILY PROTEIN YCLE"/>
    <property type="match status" value="1"/>
</dbReference>
<evidence type="ECO:0000259" key="2">
    <source>
        <dbReference type="Pfam" id="PF12697"/>
    </source>
</evidence>
<dbReference type="InterPro" id="IPR029058">
    <property type="entry name" value="AB_hydrolase_fold"/>
</dbReference>
<feature type="domain" description="AB hydrolase-1" evidence="2">
    <location>
        <begin position="26"/>
        <end position="250"/>
    </location>
</feature>
<dbReference type="SUPFAM" id="SSF53474">
    <property type="entry name" value="alpha/beta-Hydrolases"/>
    <property type="match status" value="1"/>
</dbReference>
<dbReference type="InterPro" id="IPR000073">
    <property type="entry name" value="AB_hydrolase_1"/>
</dbReference>